<evidence type="ECO:0000256" key="10">
    <source>
        <dbReference type="ARBA" id="ARBA00023180"/>
    </source>
</evidence>
<evidence type="ECO:0000256" key="2">
    <source>
        <dbReference type="ARBA" id="ARBA00022448"/>
    </source>
</evidence>
<dbReference type="SUPFAM" id="SSF48403">
    <property type="entry name" value="Ankyrin repeat"/>
    <property type="match status" value="1"/>
</dbReference>
<dbReference type="Proteomes" id="UP000198287">
    <property type="component" value="Unassembled WGS sequence"/>
</dbReference>
<feature type="region of interest" description="Disordered" evidence="13">
    <location>
        <begin position="143"/>
        <end position="197"/>
    </location>
</feature>
<reference evidence="16 17" key="1">
    <citation type="submission" date="2015-12" db="EMBL/GenBank/DDBJ databases">
        <title>The genome of Folsomia candida.</title>
        <authorList>
            <person name="Faddeeva A."/>
            <person name="Derks M.F."/>
            <person name="Anvar Y."/>
            <person name="Smit S."/>
            <person name="Van Straalen N."/>
            <person name="Roelofs D."/>
        </authorList>
    </citation>
    <scope>NUCLEOTIDE SEQUENCE [LARGE SCALE GENOMIC DNA]</scope>
    <source>
        <strain evidence="16 17">VU population</strain>
        <tissue evidence="16">Whole body</tissue>
    </source>
</reference>
<dbReference type="PANTHER" id="PTHR47143">
    <property type="entry name" value="TRANSIENT RECEPTOR POTENTIAL CATION CHANNEL PROTEIN PAINLESS"/>
    <property type="match status" value="1"/>
</dbReference>
<feature type="transmembrane region" description="Helical" evidence="14">
    <location>
        <begin position="876"/>
        <end position="896"/>
    </location>
</feature>
<feature type="compositionally biased region" description="Low complexity" evidence="13">
    <location>
        <begin position="1175"/>
        <end position="1191"/>
    </location>
</feature>
<evidence type="ECO:0000256" key="4">
    <source>
        <dbReference type="ARBA" id="ARBA00022692"/>
    </source>
</evidence>
<dbReference type="AlphaFoldDB" id="A0A226EQN7"/>
<dbReference type="SMART" id="SM00248">
    <property type="entry name" value="ANK"/>
    <property type="match status" value="8"/>
</dbReference>
<organism evidence="16 17">
    <name type="scientific">Folsomia candida</name>
    <name type="common">Springtail</name>
    <dbReference type="NCBI Taxonomy" id="158441"/>
    <lineage>
        <taxon>Eukaryota</taxon>
        <taxon>Metazoa</taxon>
        <taxon>Ecdysozoa</taxon>
        <taxon>Arthropoda</taxon>
        <taxon>Hexapoda</taxon>
        <taxon>Collembola</taxon>
        <taxon>Entomobryomorpha</taxon>
        <taxon>Isotomoidea</taxon>
        <taxon>Isotomidae</taxon>
        <taxon>Proisotominae</taxon>
        <taxon>Folsomia</taxon>
    </lineage>
</organism>
<dbReference type="Pfam" id="PF00023">
    <property type="entry name" value="Ank"/>
    <property type="match status" value="1"/>
</dbReference>
<evidence type="ECO:0000256" key="5">
    <source>
        <dbReference type="ARBA" id="ARBA00022737"/>
    </source>
</evidence>
<protein>
    <submittedName>
        <fullName evidence="16">Transient receptor potential channel pyrexia</fullName>
    </submittedName>
</protein>
<dbReference type="PROSITE" id="PS50088">
    <property type="entry name" value="ANK_REPEAT"/>
    <property type="match status" value="7"/>
</dbReference>
<evidence type="ECO:0000256" key="9">
    <source>
        <dbReference type="ARBA" id="ARBA00023136"/>
    </source>
</evidence>
<evidence type="ECO:0000256" key="11">
    <source>
        <dbReference type="ARBA" id="ARBA00023303"/>
    </source>
</evidence>
<feature type="repeat" description="ANK" evidence="12">
    <location>
        <begin position="528"/>
        <end position="562"/>
    </location>
</feature>
<evidence type="ECO:0000259" key="15">
    <source>
        <dbReference type="Pfam" id="PF00520"/>
    </source>
</evidence>
<evidence type="ECO:0000313" key="17">
    <source>
        <dbReference type="Proteomes" id="UP000198287"/>
    </source>
</evidence>
<keyword evidence="17" id="KW-1185">Reference proteome</keyword>
<keyword evidence="4 14" id="KW-0812">Transmembrane</keyword>
<dbReference type="InterPro" id="IPR005821">
    <property type="entry name" value="Ion_trans_dom"/>
</dbReference>
<feature type="region of interest" description="Disordered" evidence="13">
    <location>
        <begin position="42"/>
        <end position="62"/>
    </location>
</feature>
<evidence type="ECO:0000256" key="14">
    <source>
        <dbReference type="SAM" id="Phobius"/>
    </source>
</evidence>
<feature type="region of interest" description="Disordered" evidence="13">
    <location>
        <begin position="808"/>
        <end position="840"/>
    </location>
</feature>
<feature type="transmembrane region" description="Helical" evidence="14">
    <location>
        <begin position="704"/>
        <end position="728"/>
    </location>
</feature>
<keyword evidence="2" id="KW-0813">Transport</keyword>
<sequence>MSATDNKHLEIVGIVDEELGGDQIVSQANCNNKDPLRISVSDPLNANRLNPQENFNRTSSPGLRDRRARWLHNMNLAHQNQTQSGRKKNKSENGKRVSKHGEAGETTITTERGVRFNKSFSGRRSKISDSGYQDVDIDLENLRRGHSDSGAQRSSSTFETIDTPQSTFPHSRWASLSAEDDETTLPPFESKRQDQHHHTFELEIEPGHSLSRQNGIRYSLNLRRKESPSLSISSESDASQEGCENALNPVLLLPNGLGVPQPGGRKHSVLFSSYDAWNEDNIAQSFREMSPSIGNVLEAAWGGETETLEKLFDDPKTMKMFQNGQLLDLEGRTPLHLAAACGNKEAVQFLLDKGAQVNEFDHQKATPLSCAASCGSLSVLEMLLDHGADVNAGYDYGKTALHWSIQAGSVDCAKKLLEKGALQNPPAIFSETALHVAAALGNVECLQLLLDYKADTTLCKGPERKTALHLAAEEGNSACITVLLNAGASHEAIDLRGHSALHIASTCDVDSVLALLRGGANPNATDSNGRRPLHCSVAKGSRAAECVRLLIEKGAEIDAQDNYGYTPLHLAAVNESSQCASILLSHGADVTSKTKAGTTALTLLVRKIPDVMRYLVDRLDGAVTIHDHDPGDPDCEVRLDFRGIVPNVDKKHASGSAKEQSYYLKPRKETEFLTCLLAAGNKKILAHPLSEAFLTLKWQRVRKFFWASLLFQIALVALFTIFVIEVYLIKCPHRRHQFDLDAQAEARTVLNSGDELGGTSSGSPLAIEIPIAASLQQAASTTILGENGPRVRRSSRHRRTATAGSFDWFSVKPSSNRRNRTRGGGGRKKTEGSVSVPTPTSNTRIRGFRVIGDPETTETPIHEDDVTIEEAPKCEIGLNLTVIWISLIILVSLMALKEIFQILQSPFSYVGSSENWGQWALICSVAVTAYIPDYELSYWQYPAAAVAIFLAWGLMLLQVGRFPALGLYVQMLGKVAANFGLFILAYACLLIAFALAFCVLFPEHPPYSSVPLAILKVLTMMVGEVDYEDLFYNEDNANDPALYPITAHILHGSFVIIVTIVLMNLLVGLAVHDIQGLQKGAKLNRLSRQTALISRLESFIFSKRLQSCVPRSIGSVLISSALLVPSSYNWSYYFRPNDPRDQRLPKDLKIAALRVAASKHSSRTIRGHPDIRLHSSNNYNNSYSGSVKNTTTTEQQTAAAVRRIEMRLDRLQLQLELVLKTFNEKFETLSDFVSKDQNKPDCNNSVSSLTP</sequence>
<feature type="transmembrane region" description="Helical" evidence="14">
    <location>
        <begin position="939"/>
        <end position="959"/>
    </location>
</feature>
<keyword evidence="5" id="KW-0677">Repeat</keyword>
<feature type="repeat" description="ANK" evidence="12">
    <location>
        <begin position="396"/>
        <end position="421"/>
    </location>
</feature>
<comment type="caution">
    <text evidence="16">The sequence shown here is derived from an EMBL/GenBank/DDBJ whole genome shotgun (WGS) entry which is preliminary data.</text>
</comment>
<name>A0A226EQN7_FOLCA</name>
<keyword evidence="16" id="KW-0675">Receptor</keyword>
<feature type="compositionally biased region" description="Basic and acidic residues" evidence="13">
    <location>
        <begin position="90"/>
        <end position="103"/>
    </location>
</feature>
<accession>A0A226EQN7</accession>
<feature type="region of interest" description="Disordered" evidence="13">
    <location>
        <begin position="76"/>
        <end position="110"/>
    </location>
</feature>
<dbReference type="Pfam" id="PF00520">
    <property type="entry name" value="Ion_trans"/>
    <property type="match status" value="1"/>
</dbReference>
<evidence type="ECO:0000256" key="13">
    <source>
        <dbReference type="SAM" id="MobiDB-lite"/>
    </source>
</evidence>
<evidence type="ECO:0000256" key="6">
    <source>
        <dbReference type="ARBA" id="ARBA00022989"/>
    </source>
</evidence>
<keyword evidence="6 14" id="KW-1133">Transmembrane helix</keyword>
<keyword evidence="11" id="KW-0407">Ion channel</keyword>
<proteinExistence type="predicted"/>
<keyword evidence="9 14" id="KW-0472">Membrane</keyword>
<feature type="transmembrane region" description="Helical" evidence="14">
    <location>
        <begin position="979"/>
        <end position="1000"/>
    </location>
</feature>
<gene>
    <name evidence="16" type="ORF">Fcan01_05373</name>
</gene>
<feature type="repeat" description="ANK" evidence="12">
    <location>
        <begin position="563"/>
        <end position="595"/>
    </location>
</feature>
<evidence type="ECO:0000256" key="1">
    <source>
        <dbReference type="ARBA" id="ARBA00004141"/>
    </source>
</evidence>
<dbReference type="Gene3D" id="1.25.40.20">
    <property type="entry name" value="Ankyrin repeat-containing domain"/>
    <property type="match status" value="3"/>
</dbReference>
<dbReference type="GO" id="GO:0034703">
    <property type="term" value="C:cation channel complex"/>
    <property type="evidence" value="ECO:0007669"/>
    <property type="project" value="UniProtKB-ARBA"/>
</dbReference>
<feature type="compositionally biased region" description="Basic residues" evidence="13">
    <location>
        <begin position="815"/>
        <end position="827"/>
    </location>
</feature>
<feature type="compositionally biased region" description="Polar residues" evidence="13">
    <location>
        <begin position="149"/>
        <end position="169"/>
    </location>
</feature>
<dbReference type="InterPro" id="IPR036770">
    <property type="entry name" value="Ankyrin_rpt-contain_sf"/>
</dbReference>
<feature type="repeat" description="ANK" evidence="12">
    <location>
        <begin position="429"/>
        <end position="461"/>
    </location>
</feature>
<dbReference type="OMA" id="WEALEWY"/>
<evidence type="ECO:0000256" key="12">
    <source>
        <dbReference type="PROSITE-ProRule" id="PRU00023"/>
    </source>
</evidence>
<comment type="subcellular location">
    <subcellularLocation>
        <location evidence="1">Membrane</location>
        <topology evidence="1">Multi-pass membrane protein</topology>
    </subcellularLocation>
</comment>
<dbReference type="GO" id="GO:0005216">
    <property type="term" value="F:monoatomic ion channel activity"/>
    <property type="evidence" value="ECO:0007669"/>
    <property type="project" value="InterPro"/>
</dbReference>
<feature type="repeat" description="ANK" evidence="12">
    <location>
        <begin position="363"/>
        <end position="395"/>
    </location>
</feature>
<dbReference type="InterPro" id="IPR052076">
    <property type="entry name" value="TRP_cation_channel"/>
</dbReference>
<feature type="repeat" description="ANK" evidence="12">
    <location>
        <begin position="330"/>
        <end position="362"/>
    </location>
</feature>
<keyword evidence="3" id="KW-0716">Sensory transduction</keyword>
<dbReference type="EMBL" id="LNIX01000002">
    <property type="protein sequence ID" value="OXA58906.1"/>
    <property type="molecule type" value="Genomic_DNA"/>
</dbReference>
<feature type="compositionally biased region" description="Polar residues" evidence="13">
    <location>
        <begin position="42"/>
        <end position="61"/>
    </location>
</feature>
<feature type="repeat" description="ANK" evidence="12">
    <location>
        <begin position="463"/>
        <end position="495"/>
    </location>
</feature>
<feature type="region of interest" description="Disordered" evidence="13">
    <location>
        <begin position="1167"/>
        <end position="1191"/>
    </location>
</feature>
<feature type="domain" description="Ion transport" evidence="15">
    <location>
        <begin position="885"/>
        <end position="1079"/>
    </location>
</feature>
<evidence type="ECO:0000256" key="8">
    <source>
        <dbReference type="ARBA" id="ARBA00023065"/>
    </source>
</evidence>
<dbReference type="PANTHER" id="PTHR47143:SF1">
    <property type="entry name" value="ION_TRANS DOMAIN-CONTAINING PROTEIN"/>
    <property type="match status" value="1"/>
</dbReference>
<dbReference type="InterPro" id="IPR002110">
    <property type="entry name" value="Ankyrin_rpt"/>
</dbReference>
<dbReference type="PROSITE" id="PS50297">
    <property type="entry name" value="ANK_REP_REGION"/>
    <property type="match status" value="7"/>
</dbReference>
<keyword evidence="10" id="KW-0325">Glycoprotein</keyword>
<dbReference type="OrthoDB" id="7464126at2759"/>
<evidence type="ECO:0000313" key="16">
    <source>
        <dbReference type="EMBL" id="OXA58906.1"/>
    </source>
</evidence>
<keyword evidence="7 12" id="KW-0040">ANK repeat</keyword>
<evidence type="ECO:0000256" key="7">
    <source>
        <dbReference type="ARBA" id="ARBA00023043"/>
    </source>
</evidence>
<dbReference type="Gene3D" id="1.10.287.70">
    <property type="match status" value="1"/>
</dbReference>
<feature type="transmembrane region" description="Helical" evidence="14">
    <location>
        <begin position="1045"/>
        <end position="1071"/>
    </location>
</feature>
<evidence type="ECO:0000256" key="3">
    <source>
        <dbReference type="ARBA" id="ARBA00022606"/>
    </source>
</evidence>
<keyword evidence="8" id="KW-0406">Ion transport</keyword>
<dbReference type="PRINTS" id="PR01415">
    <property type="entry name" value="ANKYRIN"/>
</dbReference>
<dbReference type="Pfam" id="PF12796">
    <property type="entry name" value="Ank_2"/>
    <property type="match status" value="3"/>
</dbReference>
<dbReference type="STRING" id="158441.A0A226EQN7"/>